<name>A0A2J6STV7_9HELO</name>
<dbReference type="Proteomes" id="UP000235371">
    <property type="component" value="Unassembled WGS sequence"/>
</dbReference>
<dbReference type="InParanoid" id="A0A2J6STV7"/>
<organism evidence="2 3">
    <name type="scientific">Hyaloscypha bicolor E</name>
    <dbReference type="NCBI Taxonomy" id="1095630"/>
    <lineage>
        <taxon>Eukaryota</taxon>
        <taxon>Fungi</taxon>
        <taxon>Dikarya</taxon>
        <taxon>Ascomycota</taxon>
        <taxon>Pezizomycotina</taxon>
        <taxon>Leotiomycetes</taxon>
        <taxon>Helotiales</taxon>
        <taxon>Hyaloscyphaceae</taxon>
        <taxon>Hyaloscypha</taxon>
        <taxon>Hyaloscypha bicolor</taxon>
    </lineage>
</organism>
<proteinExistence type="inferred from homology"/>
<dbReference type="GeneID" id="36589445"/>
<dbReference type="PANTHER" id="PTHR43544">
    <property type="entry name" value="SHORT-CHAIN DEHYDROGENASE/REDUCTASE"/>
    <property type="match status" value="1"/>
</dbReference>
<keyword evidence="3" id="KW-1185">Reference proteome</keyword>
<reference evidence="2 3" key="1">
    <citation type="submission" date="2016-04" db="EMBL/GenBank/DDBJ databases">
        <title>A degradative enzymes factory behind the ericoid mycorrhizal symbiosis.</title>
        <authorList>
            <consortium name="DOE Joint Genome Institute"/>
            <person name="Martino E."/>
            <person name="Morin E."/>
            <person name="Grelet G."/>
            <person name="Kuo A."/>
            <person name="Kohler A."/>
            <person name="Daghino S."/>
            <person name="Barry K."/>
            <person name="Choi C."/>
            <person name="Cichocki N."/>
            <person name="Clum A."/>
            <person name="Copeland A."/>
            <person name="Hainaut M."/>
            <person name="Haridas S."/>
            <person name="Labutti K."/>
            <person name="Lindquist E."/>
            <person name="Lipzen A."/>
            <person name="Khouja H.-R."/>
            <person name="Murat C."/>
            <person name="Ohm R."/>
            <person name="Olson A."/>
            <person name="Spatafora J."/>
            <person name="Veneault-Fourrey C."/>
            <person name="Henrissat B."/>
            <person name="Grigoriev I."/>
            <person name="Martin F."/>
            <person name="Perotto S."/>
        </authorList>
    </citation>
    <scope>NUCLEOTIDE SEQUENCE [LARGE SCALE GENOMIC DNA]</scope>
    <source>
        <strain evidence="2 3">E</strain>
    </source>
</reference>
<evidence type="ECO:0000313" key="3">
    <source>
        <dbReference type="Proteomes" id="UP000235371"/>
    </source>
</evidence>
<dbReference type="OrthoDB" id="1933717at2759"/>
<dbReference type="Gene3D" id="3.40.50.720">
    <property type="entry name" value="NAD(P)-binding Rossmann-like Domain"/>
    <property type="match status" value="1"/>
</dbReference>
<dbReference type="GO" id="GO:0019748">
    <property type="term" value="P:secondary metabolic process"/>
    <property type="evidence" value="ECO:0007669"/>
    <property type="project" value="TreeGrafter"/>
</dbReference>
<dbReference type="GO" id="GO:0005737">
    <property type="term" value="C:cytoplasm"/>
    <property type="evidence" value="ECO:0007669"/>
    <property type="project" value="TreeGrafter"/>
</dbReference>
<comment type="similarity">
    <text evidence="1">Belongs to the short-chain dehydrogenases/reductases (SDR) family.</text>
</comment>
<dbReference type="InterPro" id="IPR051468">
    <property type="entry name" value="Fungal_SecMetab_SDRs"/>
</dbReference>
<dbReference type="GO" id="GO:0016491">
    <property type="term" value="F:oxidoreductase activity"/>
    <property type="evidence" value="ECO:0007669"/>
    <property type="project" value="TreeGrafter"/>
</dbReference>
<dbReference type="PANTHER" id="PTHR43544:SF32">
    <property type="entry name" value="CHAIN DEHYDROGENASE, PUTATIVE (AFU_ORTHOLOGUE AFUA_5G01530)-RELATED"/>
    <property type="match status" value="1"/>
</dbReference>
<evidence type="ECO:0008006" key="4">
    <source>
        <dbReference type="Google" id="ProtNLM"/>
    </source>
</evidence>
<gene>
    <name evidence="2" type="ORF">K444DRAFT_618657</name>
</gene>
<dbReference type="RefSeq" id="XP_024731105.1">
    <property type="nucleotide sequence ID" value="XM_024881368.1"/>
</dbReference>
<evidence type="ECO:0000256" key="1">
    <source>
        <dbReference type="ARBA" id="ARBA00006484"/>
    </source>
</evidence>
<dbReference type="InterPro" id="IPR036291">
    <property type="entry name" value="NAD(P)-bd_dom_sf"/>
</dbReference>
<dbReference type="SUPFAM" id="SSF51735">
    <property type="entry name" value="NAD(P)-binding Rossmann-fold domains"/>
    <property type="match status" value="1"/>
</dbReference>
<dbReference type="AlphaFoldDB" id="A0A2J6STV7"/>
<dbReference type="STRING" id="1095630.A0A2J6STV7"/>
<evidence type="ECO:0000313" key="2">
    <source>
        <dbReference type="EMBL" id="PMD54201.1"/>
    </source>
</evidence>
<accession>A0A2J6STV7</accession>
<dbReference type="EMBL" id="KZ613866">
    <property type="protein sequence ID" value="PMD54201.1"/>
    <property type="molecule type" value="Genomic_DNA"/>
</dbReference>
<sequence length="133" mass="14574">MTETFLPLLNNSKSLSPPRTPRIVFVSSSVGSLSQAADPNSKYHHPGANEYRASKAALNMLMVQYWVRLKGEGFLVHGSDPGLVATDFLDREQVKKRGAVEEWVGGERVASVVRGDRDADVGRVCGEYGISPW</sequence>
<protein>
    <recommendedName>
        <fullName evidence="4">NAD(P)-binding protein</fullName>
    </recommendedName>
</protein>